<name>A0A4Y7JH97_PAPSO</name>
<reference evidence="3 4" key="1">
    <citation type="journal article" date="2018" name="Science">
        <title>The opium poppy genome and morphinan production.</title>
        <authorList>
            <person name="Guo L."/>
            <person name="Winzer T."/>
            <person name="Yang X."/>
            <person name="Li Y."/>
            <person name="Ning Z."/>
            <person name="He Z."/>
            <person name="Teodor R."/>
            <person name="Lu Y."/>
            <person name="Bowser T.A."/>
            <person name="Graham I.A."/>
            <person name="Ye K."/>
        </authorList>
    </citation>
    <scope>NUCLEOTIDE SEQUENCE [LARGE SCALE GENOMIC DNA]</scope>
    <source>
        <strain evidence="4">cv. HN1</strain>
        <tissue evidence="3">Leaves</tissue>
    </source>
</reference>
<dbReference type="STRING" id="3469.A0A4Y7JH97"/>
<sequence>MDHNENEENDNKFPHGLCSNLLPQFDLEDNVHPFTHLQQVQLRAQILVYGSLMSTWETVWLVAQQRIALQSDTFSTPVRAGGVGAHPSVISPVTPTLSLLRNVSSHVQTTLASEPVSSLRDGHHLPTTSVTPIAGVPSSVVPNVSAGSKFVLSTTSPAPPRPNFHVLAGHADTEQPNEISLSHETCRQIDQAQQQAEEASLLAADAVKYSQSVWTQLAIQKSSGFVADKEANLASAAVTIAAAAAGARIASDAALQAKLMADEVLVLSDKLGKSMSDECLRGGVKSMVNFVSPAPILKGEDRTNYSDSILVAVREVSKKRVEAASAATRRAENWDAVVKAAVMAAEAVSQASTITAMGEPIPFTLQELAEAGPEDYWKIHQHDQIAKPDSYATNMAEQLEAVCAEEGVTRHIERNLEETEGTSDQGKKVLPPNELSEQVESSNFPVNGMRWGPAGNSEKGLVEPKPGRTSVFDETVGSSPKYQVGSICALENSQSEGNRAAHESARISTENQIEEGSVPEVLSCEEGLGWLVWLPAKVLNLKHGKAYVCCTELARCEGPDQREYVLLDGEGGQAPRIHIPHLVSGLKYEGTRKRQRSAVGDCSWSTGDKVDAHINNGSELATSVTGVELDPAKVDTSELQKLKTMLEKAMQESRSKDAKMLNLESRVRSKDQLCKNQQEEVEELARKMHLKLEVQSQYEKQVWQLNDKLKGREEICNDLQRKVIELESKLKERETSVFLALQRKIKELEIKLKEKAQQQSDSAVLQLMARQPESQHPVPPKPLNCEFRDCVLYRPVPLREKKRRHDSK</sequence>
<dbReference type="AlphaFoldDB" id="A0A4Y7JH97"/>
<keyword evidence="1" id="KW-0175">Coiled coil</keyword>
<dbReference type="PANTHER" id="PTHR48429">
    <property type="entry name" value="AGENET DOMAIN-CONTAINING PROTEIN"/>
    <property type="match status" value="1"/>
</dbReference>
<protein>
    <submittedName>
        <fullName evidence="3">Uncharacterized protein</fullName>
    </submittedName>
</protein>
<evidence type="ECO:0000313" key="4">
    <source>
        <dbReference type="Proteomes" id="UP000316621"/>
    </source>
</evidence>
<feature type="region of interest" description="Disordered" evidence="2">
    <location>
        <begin position="414"/>
        <end position="465"/>
    </location>
</feature>
<dbReference type="EMBL" id="CM010718">
    <property type="protein sequence ID" value="RZC59906.1"/>
    <property type="molecule type" value="Genomic_DNA"/>
</dbReference>
<dbReference type="Gramene" id="RZC59906">
    <property type="protein sequence ID" value="RZC59906"/>
    <property type="gene ID" value="C5167_007204"/>
</dbReference>
<gene>
    <name evidence="3" type="ORF">C5167_007204</name>
</gene>
<proteinExistence type="predicted"/>
<dbReference type="Proteomes" id="UP000316621">
    <property type="component" value="Chromosome 4"/>
</dbReference>
<feature type="compositionally biased region" description="Polar residues" evidence="2">
    <location>
        <begin position="435"/>
        <end position="445"/>
    </location>
</feature>
<accession>A0A4Y7JH97</accession>
<feature type="coiled-coil region" evidence="1">
    <location>
        <begin position="632"/>
        <end position="758"/>
    </location>
</feature>
<dbReference type="InterPro" id="IPR055274">
    <property type="entry name" value="SWO1"/>
</dbReference>
<organism evidence="3 4">
    <name type="scientific">Papaver somniferum</name>
    <name type="common">Opium poppy</name>
    <dbReference type="NCBI Taxonomy" id="3469"/>
    <lineage>
        <taxon>Eukaryota</taxon>
        <taxon>Viridiplantae</taxon>
        <taxon>Streptophyta</taxon>
        <taxon>Embryophyta</taxon>
        <taxon>Tracheophyta</taxon>
        <taxon>Spermatophyta</taxon>
        <taxon>Magnoliopsida</taxon>
        <taxon>Ranunculales</taxon>
        <taxon>Papaveraceae</taxon>
        <taxon>Papaveroideae</taxon>
        <taxon>Papaver</taxon>
    </lineage>
</organism>
<dbReference type="OMA" id="RKANDEC"/>
<keyword evidence="4" id="KW-1185">Reference proteome</keyword>
<evidence type="ECO:0000256" key="2">
    <source>
        <dbReference type="SAM" id="MobiDB-lite"/>
    </source>
</evidence>
<evidence type="ECO:0000256" key="1">
    <source>
        <dbReference type="SAM" id="Coils"/>
    </source>
</evidence>
<evidence type="ECO:0000313" key="3">
    <source>
        <dbReference type="EMBL" id="RZC59906.1"/>
    </source>
</evidence>
<dbReference type="PANTHER" id="PTHR48429:SF1">
    <property type="entry name" value="AGENET DOMAIN-CONTAINING PROTEIN"/>
    <property type="match status" value="1"/>
</dbReference>